<keyword evidence="1" id="KW-0732">Signal</keyword>
<evidence type="ECO:0000313" key="3">
    <source>
        <dbReference type="EMBL" id="HIX55799.1"/>
    </source>
</evidence>
<feature type="signal peptide" evidence="1">
    <location>
        <begin position="1"/>
        <end position="20"/>
    </location>
</feature>
<dbReference type="InterPro" id="IPR025665">
    <property type="entry name" value="Beta-barrel_OMP_2"/>
</dbReference>
<feature type="chain" id="PRO_5038887520" evidence="1">
    <location>
        <begin position="21"/>
        <end position="212"/>
    </location>
</feature>
<dbReference type="AlphaFoldDB" id="A0A9D1WAS6"/>
<dbReference type="Proteomes" id="UP000824156">
    <property type="component" value="Unassembled WGS sequence"/>
</dbReference>
<comment type="caution">
    <text evidence="3">The sequence shown here is derived from an EMBL/GenBank/DDBJ whole genome shotgun (WGS) entry which is preliminary data.</text>
</comment>
<dbReference type="Pfam" id="PF13568">
    <property type="entry name" value="OMP_b-brl_2"/>
    <property type="match status" value="1"/>
</dbReference>
<reference evidence="3" key="2">
    <citation type="submission" date="2021-04" db="EMBL/GenBank/DDBJ databases">
        <authorList>
            <person name="Gilroy R."/>
        </authorList>
    </citation>
    <scope>NUCLEOTIDE SEQUENCE</scope>
    <source>
        <strain evidence="3">1719</strain>
    </source>
</reference>
<protein>
    <submittedName>
        <fullName evidence="3">PorT family protein</fullName>
    </submittedName>
</protein>
<reference evidence="3" key="1">
    <citation type="journal article" date="2021" name="PeerJ">
        <title>Extensive microbial diversity within the chicken gut microbiome revealed by metagenomics and culture.</title>
        <authorList>
            <person name="Gilroy R."/>
            <person name="Ravi A."/>
            <person name="Getino M."/>
            <person name="Pursley I."/>
            <person name="Horton D.L."/>
            <person name="Alikhan N.F."/>
            <person name="Baker D."/>
            <person name="Gharbi K."/>
            <person name="Hall N."/>
            <person name="Watson M."/>
            <person name="Adriaenssens E.M."/>
            <person name="Foster-Nyarko E."/>
            <person name="Jarju S."/>
            <person name="Secka A."/>
            <person name="Antonio M."/>
            <person name="Oren A."/>
            <person name="Chaudhuri R.R."/>
            <person name="La Ragione R."/>
            <person name="Hildebrand F."/>
            <person name="Pallen M.J."/>
        </authorList>
    </citation>
    <scope>NUCLEOTIDE SEQUENCE</scope>
    <source>
        <strain evidence="3">1719</strain>
    </source>
</reference>
<evidence type="ECO:0000256" key="1">
    <source>
        <dbReference type="SAM" id="SignalP"/>
    </source>
</evidence>
<accession>A0A9D1WAS6</accession>
<evidence type="ECO:0000259" key="2">
    <source>
        <dbReference type="Pfam" id="PF13568"/>
    </source>
</evidence>
<proteinExistence type="predicted"/>
<organism evidence="3 4">
    <name type="scientific">Candidatus Sphingobacterium stercoripullorum</name>
    <dbReference type="NCBI Taxonomy" id="2838759"/>
    <lineage>
        <taxon>Bacteria</taxon>
        <taxon>Pseudomonadati</taxon>
        <taxon>Bacteroidota</taxon>
        <taxon>Sphingobacteriia</taxon>
        <taxon>Sphingobacteriales</taxon>
        <taxon>Sphingobacteriaceae</taxon>
        <taxon>Sphingobacterium</taxon>
    </lineage>
</organism>
<feature type="domain" description="Outer membrane protein beta-barrel" evidence="2">
    <location>
        <begin position="21"/>
        <end position="190"/>
    </location>
</feature>
<gene>
    <name evidence="3" type="ORF">H9853_12320</name>
</gene>
<sequence>MKKLLLGLFLAVAVSFSATAQLSYGVRAGVNLAKISVKSEGITINPSNNVGFNLTAYMDAPIAPGLSIQPGISLQNKGMKFDLGSFIDDDWEVDEDIADKYTLSLMYLEVPVNLVYYLPAGSGDVFLGAGPYLGIGIGGKEKYGSVSEDVTWGDDGFKRLDAGANFLLGYKLLNGFTINAGYGLGLMNMDGEGGEYGTAKNRVLSFGVGFQF</sequence>
<name>A0A9D1WAS6_9SPHI</name>
<evidence type="ECO:0000313" key="4">
    <source>
        <dbReference type="Proteomes" id="UP000824156"/>
    </source>
</evidence>
<dbReference type="EMBL" id="DXEZ01000345">
    <property type="protein sequence ID" value="HIX55799.1"/>
    <property type="molecule type" value="Genomic_DNA"/>
</dbReference>